<keyword evidence="3 7" id="KW-0547">Nucleotide-binding</keyword>
<gene>
    <name evidence="11" type="ORF">CYMTET_56128</name>
</gene>
<dbReference type="PROSITE" id="PS50067">
    <property type="entry name" value="KINESIN_MOTOR_2"/>
    <property type="match status" value="1"/>
</dbReference>
<feature type="region of interest" description="Disordered" evidence="9">
    <location>
        <begin position="951"/>
        <end position="1040"/>
    </location>
</feature>
<evidence type="ECO:0000256" key="1">
    <source>
        <dbReference type="ARBA" id="ARBA00004496"/>
    </source>
</evidence>
<evidence type="ECO:0000256" key="2">
    <source>
        <dbReference type="ARBA" id="ARBA00022490"/>
    </source>
</evidence>
<dbReference type="GO" id="GO:0008017">
    <property type="term" value="F:microtubule binding"/>
    <property type="evidence" value="ECO:0007669"/>
    <property type="project" value="InterPro"/>
</dbReference>
<feature type="compositionally biased region" description="Polar residues" evidence="9">
    <location>
        <begin position="951"/>
        <end position="960"/>
    </location>
</feature>
<proteinExistence type="inferred from homology"/>
<dbReference type="InterPro" id="IPR001752">
    <property type="entry name" value="Kinesin_motor_dom"/>
</dbReference>
<keyword evidence="5 8" id="KW-0175">Coiled coil</keyword>
<organism evidence="11 12">
    <name type="scientific">Cymbomonas tetramitiformis</name>
    <dbReference type="NCBI Taxonomy" id="36881"/>
    <lineage>
        <taxon>Eukaryota</taxon>
        <taxon>Viridiplantae</taxon>
        <taxon>Chlorophyta</taxon>
        <taxon>Pyramimonadophyceae</taxon>
        <taxon>Pyramimonadales</taxon>
        <taxon>Pyramimonadaceae</taxon>
        <taxon>Cymbomonas</taxon>
    </lineage>
</organism>
<dbReference type="SMART" id="SM00129">
    <property type="entry name" value="KISc"/>
    <property type="match status" value="1"/>
</dbReference>
<comment type="subcellular location">
    <subcellularLocation>
        <location evidence="1">Cytoplasm</location>
    </subcellularLocation>
</comment>
<sequence length="1257" mass="137454">MEASGVVAQSQDVPGGISADSEKSLGQEEKMIPLSTDVAASKTPSDVTSVKVLLRVRPMSAFETSLGRVESLDCQAKSVAVGSGQRVFHFDAVHGPPATQEEVYSSMSDVIDGFLSGYNSTLFAYGQTGSGKTHTMGTSVQGLGGDGMAAGMLPRFLDSMFEHVEQHCREWSAHLSFVELHHEDLFDLLSEPGSIQMPLCLRDSVGGKVVIQGVEEEMVQSKQDVLAALERGCALRATAATCMNLHSSRSHALAIVTLNQLLAGEDPEDPEQQRRITSKFSFVDLAGSERVKKTMAEGARFKEGVSINQGLLALGKVISALADLEKKSGGRGHVPYRDSKLTRLLRDSLGGNSRTVMIACVSPADNDIEETLSTLRYAARASQIKNCPVQNVTQDDSAAQIAALQSKVAMLEQQLARLSSGTATPLHPHSRPQSAAPSTAEAGAESRDGEAQEEEDGEIEWMKMLVEESEAALQENGAGAEMDAATGGLMVEARVLDAAIRAREASLVQLQRTKRQLHEVVIREQEMSQRLRLLEAEITSVEFERQRALHQLQAKDSASEAEKVKMRERYEDKLKGLRTSLSEVKTQQKSAQQMKSMYERTQNKLETLEREIMKQKQQRIQVQRALKEKLMEQRKKQQEHTKQVTSLRRENSGAAAQIAKLNRTVEMRELALQRRQEDVLRLRKERNRVMGPHSRGAGREAEKHGMSKEGAEWLRESVRECAQEQRDTAALAAALERRDSAVRTLSQAVPEEDGEEKDAALVAEVEYCKTLVEEAQRGVEQHAGSQERLLGRVRGMQVAPARSLCSALISLASATTLQNLRLEDESRSLRSSLESATQALPGVGHDEAGPGMPAEAGRARRGSAELHAQALVQLEYENRIQVYVKEIAELKQEQRTRRNSAGAEAPATGTNLSTVDALKDSQVQVARQQAEWAYSMMSEMELEISQLREQLQKQPTESAQPESAASTPSSLPPAPPWHGSSPGSHTQSPAPVPPAGSSASFHSPLLAGQLSRGPEGSPGSPQCHPLTQAMSDLSASENPEAEVARALGHTAESATLRTEGRVLTTAQWEQWRQGGEAISDRQEMAFNKLEGMARTMGLSADECESAAAAAEVRVAAVWQAVLEEAEEEHQALCVLEGQRCKQLTELVAELQVEMPALPSADQPLKHRLESLDTNVRLLTAERDAHKALLESLHEALRERLADTQDIPLDQVVLPPEILYSDAPHGAPPRTPTPSLQPHTQLPPRALASCRRWMHFDY</sequence>
<comment type="similarity">
    <text evidence="7">Belongs to the TRAFAC class myosin-kinesin ATPase superfamily. Kinesin family.</text>
</comment>
<evidence type="ECO:0000256" key="4">
    <source>
        <dbReference type="ARBA" id="ARBA00022840"/>
    </source>
</evidence>
<dbReference type="InterPro" id="IPR019821">
    <property type="entry name" value="Kinesin_motor_CS"/>
</dbReference>
<protein>
    <recommendedName>
        <fullName evidence="10">Kinesin motor domain-containing protein</fullName>
    </recommendedName>
</protein>
<dbReference type="Pfam" id="PF00225">
    <property type="entry name" value="Kinesin"/>
    <property type="match status" value="1"/>
</dbReference>
<evidence type="ECO:0000256" key="3">
    <source>
        <dbReference type="ARBA" id="ARBA00022741"/>
    </source>
</evidence>
<evidence type="ECO:0000256" key="6">
    <source>
        <dbReference type="ARBA" id="ARBA00023175"/>
    </source>
</evidence>
<keyword evidence="4 7" id="KW-0067">ATP-binding</keyword>
<feature type="region of interest" description="Disordered" evidence="9">
    <location>
        <begin position="895"/>
        <end position="915"/>
    </location>
</feature>
<evidence type="ECO:0000256" key="7">
    <source>
        <dbReference type="PROSITE-ProRule" id="PRU00283"/>
    </source>
</evidence>
<feature type="region of interest" description="Disordered" evidence="9">
    <location>
        <begin position="1219"/>
        <end position="1242"/>
    </location>
</feature>
<feature type="binding site" evidence="7">
    <location>
        <begin position="126"/>
        <end position="133"/>
    </location>
    <ligand>
        <name>ATP</name>
        <dbReference type="ChEBI" id="CHEBI:30616"/>
    </ligand>
</feature>
<dbReference type="EMBL" id="LGRX02035674">
    <property type="protein sequence ID" value="KAK3233589.1"/>
    <property type="molecule type" value="Genomic_DNA"/>
</dbReference>
<dbReference type="GO" id="GO:0005524">
    <property type="term" value="F:ATP binding"/>
    <property type="evidence" value="ECO:0007669"/>
    <property type="project" value="UniProtKB-UniRule"/>
</dbReference>
<dbReference type="SUPFAM" id="SSF52540">
    <property type="entry name" value="P-loop containing nucleoside triphosphate hydrolases"/>
    <property type="match status" value="1"/>
</dbReference>
<dbReference type="PROSITE" id="PS00411">
    <property type="entry name" value="KINESIN_MOTOR_1"/>
    <property type="match status" value="1"/>
</dbReference>
<keyword evidence="6 7" id="KW-0505">Motor protein</keyword>
<evidence type="ECO:0000256" key="9">
    <source>
        <dbReference type="SAM" id="MobiDB-lite"/>
    </source>
</evidence>
<dbReference type="GO" id="GO:0005737">
    <property type="term" value="C:cytoplasm"/>
    <property type="evidence" value="ECO:0007669"/>
    <property type="project" value="UniProtKB-SubCell"/>
</dbReference>
<evidence type="ECO:0000259" key="10">
    <source>
        <dbReference type="PROSITE" id="PS50067"/>
    </source>
</evidence>
<feature type="region of interest" description="Disordered" evidence="9">
    <location>
        <begin position="828"/>
        <end position="861"/>
    </location>
</feature>
<feature type="region of interest" description="Disordered" evidence="9">
    <location>
        <begin position="420"/>
        <end position="457"/>
    </location>
</feature>
<dbReference type="GO" id="GO:0007018">
    <property type="term" value="P:microtubule-based movement"/>
    <property type="evidence" value="ECO:0007669"/>
    <property type="project" value="InterPro"/>
</dbReference>
<reference evidence="11 12" key="1">
    <citation type="journal article" date="2015" name="Genome Biol. Evol.">
        <title>Comparative Genomics of a Bacterivorous Green Alga Reveals Evolutionary Causalities and Consequences of Phago-Mixotrophic Mode of Nutrition.</title>
        <authorList>
            <person name="Burns J.A."/>
            <person name="Paasch A."/>
            <person name="Narechania A."/>
            <person name="Kim E."/>
        </authorList>
    </citation>
    <scope>NUCLEOTIDE SEQUENCE [LARGE SCALE GENOMIC DNA]</scope>
    <source>
        <strain evidence="11 12">PLY_AMNH</strain>
    </source>
</reference>
<feature type="coiled-coil region" evidence="8">
    <location>
        <begin position="567"/>
        <end position="664"/>
    </location>
</feature>
<feature type="region of interest" description="Disordered" evidence="9">
    <location>
        <begin position="1"/>
        <end position="25"/>
    </location>
</feature>
<dbReference type="GO" id="GO:0005875">
    <property type="term" value="C:microtubule associated complex"/>
    <property type="evidence" value="ECO:0007669"/>
    <property type="project" value="TreeGrafter"/>
</dbReference>
<dbReference type="GO" id="GO:0007052">
    <property type="term" value="P:mitotic spindle organization"/>
    <property type="evidence" value="ECO:0007669"/>
    <property type="project" value="TreeGrafter"/>
</dbReference>
<accession>A0AAE0EMN3</accession>
<dbReference type="Gene3D" id="3.40.850.10">
    <property type="entry name" value="Kinesin motor domain"/>
    <property type="match status" value="1"/>
</dbReference>
<evidence type="ECO:0000256" key="8">
    <source>
        <dbReference type="SAM" id="Coils"/>
    </source>
</evidence>
<keyword evidence="2" id="KW-0963">Cytoplasm</keyword>
<dbReference type="InterPro" id="IPR027417">
    <property type="entry name" value="P-loop_NTPase"/>
</dbReference>
<dbReference type="PANTHER" id="PTHR47969:SF15">
    <property type="entry name" value="CHROMOSOME-ASSOCIATED KINESIN KIF4A-RELATED"/>
    <property type="match status" value="1"/>
</dbReference>
<keyword evidence="12" id="KW-1185">Reference proteome</keyword>
<dbReference type="GO" id="GO:0003777">
    <property type="term" value="F:microtubule motor activity"/>
    <property type="evidence" value="ECO:0007669"/>
    <property type="project" value="InterPro"/>
</dbReference>
<dbReference type="InterPro" id="IPR027640">
    <property type="entry name" value="Kinesin-like_fam"/>
</dbReference>
<comment type="caution">
    <text evidence="11">The sequence shown here is derived from an EMBL/GenBank/DDBJ whole genome shotgun (WGS) entry which is preliminary data.</text>
</comment>
<feature type="domain" description="Kinesin motor" evidence="10">
    <location>
        <begin position="49"/>
        <end position="384"/>
    </location>
</feature>
<dbReference type="AlphaFoldDB" id="A0AAE0EMN3"/>
<evidence type="ECO:0000313" key="11">
    <source>
        <dbReference type="EMBL" id="KAK3233589.1"/>
    </source>
</evidence>
<evidence type="ECO:0000313" key="12">
    <source>
        <dbReference type="Proteomes" id="UP001190700"/>
    </source>
</evidence>
<dbReference type="Pfam" id="PF25764">
    <property type="entry name" value="KIF21A_4th"/>
    <property type="match status" value="1"/>
</dbReference>
<feature type="compositionally biased region" description="Polar residues" evidence="9">
    <location>
        <begin position="1028"/>
        <end position="1037"/>
    </location>
</feature>
<dbReference type="Proteomes" id="UP001190700">
    <property type="component" value="Unassembled WGS sequence"/>
</dbReference>
<evidence type="ECO:0000256" key="5">
    <source>
        <dbReference type="ARBA" id="ARBA00023054"/>
    </source>
</evidence>
<dbReference type="PRINTS" id="PR00380">
    <property type="entry name" value="KINESINHEAVY"/>
</dbReference>
<name>A0AAE0EMN3_9CHLO</name>
<dbReference type="GO" id="GO:0051231">
    <property type="term" value="P:spindle elongation"/>
    <property type="evidence" value="ECO:0007669"/>
    <property type="project" value="TreeGrafter"/>
</dbReference>
<dbReference type="InterPro" id="IPR036961">
    <property type="entry name" value="Kinesin_motor_dom_sf"/>
</dbReference>
<dbReference type="PANTHER" id="PTHR47969">
    <property type="entry name" value="CHROMOSOME-ASSOCIATED KINESIN KIF4A-RELATED"/>
    <property type="match status" value="1"/>
</dbReference>